<evidence type="ECO:0000313" key="2">
    <source>
        <dbReference type="Proteomes" id="UP000009183"/>
    </source>
</evidence>
<dbReference type="HOGENOM" id="CLU_3360745_0_0_1"/>
<protein>
    <submittedName>
        <fullName evidence="1">Uncharacterized protein</fullName>
    </submittedName>
</protein>
<sequence length="36" mass="4224">MKCQSFACLRKLVCGGFRKYGFITRGVWNFMEESET</sequence>
<accession>F6I7C0</accession>
<keyword evidence="2" id="KW-1185">Reference proteome</keyword>
<organism evidence="1 2">
    <name type="scientific">Vitis vinifera</name>
    <name type="common">Grape</name>
    <dbReference type="NCBI Taxonomy" id="29760"/>
    <lineage>
        <taxon>Eukaryota</taxon>
        <taxon>Viridiplantae</taxon>
        <taxon>Streptophyta</taxon>
        <taxon>Embryophyta</taxon>
        <taxon>Tracheophyta</taxon>
        <taxon>Spermatophyta</taxon>
        <taxon>Magnoliopsida</taxon>
        <taxon>eudicotyledons</taxon>
        <taxon>Gunneridae</taxon>
        <taxon>Pentapetalae</taxon>
        <taxon>rosids</taxon>
        <taxon>Vitales</taxon>
        <taxon>Vitaceae</taxon>
        <taxon>Viteae</taxon>
        <taxon>Vitis</taxon>
    </lineage>
</organism>
<dbReference type="Proteomes" id="UP000009183">
    <property type="component" value="Unassembled WGS sequence, unordered"/>
</dbReference>
<reference evidence="2" key="1">
    <citation type="journal article" date="2007" name="Nature">
        <title>The grapevine genome sequence suggests ancestral hexaploidization in major angiosperm phyla.</title>
        <authorList>
            <consortium name="The French-Italian Public Consortium for Grapevine Genome Characterization."/>
            <person name="Jaillon O."/>
            <person name="Aury J.-M."/>
            <person name="Noel B."/>
            <person name="Policriti A."/>
            <person name="Clepet C."/>
            <person name="Casagrande A."/>
            <person name="Choisne N."/>
            <person name="Aubourg S."/>
            <person name="Vitulo N."/>
            <person name="Jubin C."/>
            <person name="Vezzi A."/>
            <person name="Legeai F."/>
            <person name="Hugueney P."/>
            <person name="Dasilva C."/>
            <person name="Horner D."/>
            <person name="Mica E."/>
            <person name="Jublot D."/>
            <person name="Poulain J."/>
            <person name="Bruyere C."/>
            <person name="Billault A."/>
            <person name="Segurens B."/>
            <person name="Gouyvenoux M."/>
            <person name="Ugarte E."/>
            <person name="Cattonaro F."/>
            <person name="Anthouard V."/>
            <person name="Vico V."/>
            <person name="Del Fabbro C."/>
            <person name="Alaux M."/>
            <person name="Di Gaspero G."/>
            <person name="Dumas V."/>
            <person name="Felice N."/>
            <person name="Paillard S."/>
            <person name="Juman I."/>
            <person name="Moroldo M."/>
            <person name="Scalabrin S."/>
            <person name="Canaguier A."/>
            <person name="Le Clainche I."/>
            <person name="Malacrida G."/>
            <person name="Durand E."/>
            <person name="Pesole G."/>
            <person name="Laucou V."/>
            <person name="Chatelet P."/>
            <person name="Merdinoglu D."/>
            <person name="Delledonne M."/>
            <person name="Pezzotti M."/>
            <person name="Lecharny A."/>
            <person name="Scarpelli C."/>
            <person name="Artiguenave F."/>
            <person name="Pe M.E."/>
            <person name="Valle G."/>
            <person name="Morgante M."/>
            <person name="Caboche M."/>
            <person name="Adam-Blondon A.-F."/>
            <person name="Weissenbach J."/>
            <person name="Quetier F."/>
            <person name="Wincker P."/>
        </authorList>
    </citation>
    <scope>NUCLEOTIDE SEQUENCE [LARGE SCALE GENOMIC DNA]</scope>
    <source>
        <strain evidence="2">cv. Pinot noir / PN40024</strain>
    </source>
</reference>
<evidence type="ECO:0000313" key="1">
    <source>
        <dbReference type="EMBL" id="CCB62838.1"/>
    </source>
</evidence>
<proteinExistence type="predicted"/>
<dbReference type="AlphaFoldDB" id="F6I7C0"/>
<dbReference type="EMBL" id="FN596774">
    <property type="protein sequence ID" value="CCB62838.1"/>
    <property type="molecule type" value="Genomic_DNA"/>
</dbReference>
<gene>
    <name evidence="1" type="ORF">VIT_00s0238g00010</name>
</gene>
<name>F6I7C0_VITVI</name>
<dbReference type="PaxDb" id="29760-VIT_00s0238g00010.t01"/>
<dbReference type="InParanoid" id="F6I7C0"/>